<evidence type="ECO:0000313" key="4">
    <source>
        <dbReference type="EnsemblMetazoa" id="Aqu2.1.10721_001"/>
    </source>
</evidence>
<dbReference type="InParanoid" id="A0A1X7T849"/>
<dbReference type="STRING" id="400682.A0A1X7T849"/>
<dbReference type="SMART" id="SM00060">
    <property type="entry name" value="FN3"/>
    <property type="match status" value="2"/>
</dbReference>
<feature type="signal peptide" evidence="2">
    <location>
        <begin position="1"/>
        <end position="23"/>
    </location>
</feature>
<keyword evidence="2" id="KW-0732">Signal</keyword>
<feature type="domain" description="Fibronectin type-III" evidence="3">
    <location>
        <begin position="129"/>
        <end position="205"/>
    </location>
</feature>
<reference evidence="4" key="1">
    <citation type="submission" date="2017-05" db="UniProtKB">
        <authorList>
            <consortium name="EnsemblMetazoa"/>
        </authorList>
    </citation>
    <scope>IDENTIFICATION</scope>
</reference>
<feature type="region of interest" description="Disordered" evidence="1">
    <location>
        <begin position="481"/>
        <end position="523"/>
    </location>
</feature>
<evidence type="ECO:0000256" key="2">
    <source>
        <dbReference type="SAM" id="SignalP"/>
    </source>
</evidence>
<name>A0A1X7T849_AMPQE</name>
<evidence type="ECO:0000259" key="3">
    <source>
        <dbReference type="SMART" id="SM00060"/>
    </source>
</evidence>
<sequence>MDVSAVLLVFAFFLPFWPALIHCDFTLQPVSVNTTLNSTVKFSCEANSTGDRFSLNFLVDFMQADKNAIKKRGFEASTSKTDGVVRGVLTAKASGINNNTNVTCLASSTSESTLPNKSNTVFLMIQGLLDSVVDLDYTFINGSSVLLTWTAPYTLDNVPITGYYIVNGSVNITTTDKNIILSATNPDPCILNNVSVSPINGAGIGSSIPLITPNVSVVLVVDEARRISLNISVYVGELCFGEYPNNVTVIILTTNNEIQDSNSIPTQVNDQLMITGVITVPNNLNTFIVNVSLSNNGGKFLPAASFEYNQMGPVTSIDSSINNCSTIDVFWNPPKINRADLAISHYLLKIYDDINDHLLRSVSVYDTSYQFVDNDLFIHRYTYVITGVNELGEGISNNDTFSYQRVPQSVKNATVVFNKKYTQNTATFDFNIPIIIECTGEAPENATVTIQCNGTVTFDSIYLPPAAEVKPSAAEVKPSAAEVKPSAAEIKPSAAEIKPPAAEIKSPAAEIKPSAAEIKPSAAEIKSPAVEIKSPAVKIKPSAAEIKSPAVKIKSPAVKIKSSPSKSFSSKRPSSKSSSPTKRFSLKRSPATEQESASLLLPSPSAPEKELTSPATEEELTLPKEKKNHKKISLGGITRKLGSTLLEAVHWVRDYASSIM</sequence>
<dbReference type="AlphaFoldDB" id="A0A1X7T849"/>
<dbReference type="CDD" id="cd00063">
    <property type="entry name" value="FN3"/>
    <property type="match status" value="1"/>
</dbReference>
<accession>A0A1X7T849</accession>
<feature type="compositionally biased region" description="Low complexity" evidence="1">
    <location>
        <begin position="561"/>
        <end position="583"/>
    </location>
</feature>
<dbReference type="EnsemblMetazoa" id="Aqu2.1.10721_001">
    <property type="protein sequence ID" value="Aqu2.1.10721_001"/>
    <property type="gene ID" value="Aqu2.1.10721"/>
</dbReference>
<evidence type="ECO:0000256" key="1">
    <source>
        <dbReference type="SAM" id="MobiDB-lite"/>
    </source>
</evidence>
<organism evidence="4">
    <name type="scientific">Amphimedon queenslandica</name>
    <name type="common">Sponge</name>
    <dbReference type="NCBI Taxonomy" id="400682"/>
    <lineage>
        <taxon>Eukaryota</taxon>
        <taxon>Metazoa</taxon>
        <taxon>Porifera</taxon>
        <taxon>Demospongiae</taxon>
        <taxon>Heteroscleromorpha</taxon>
        <taxon>Haplosclerida</taxon>
        <taxon>Niphatidae</taxon>
        <taxon>Amphimedon</taxon>
    </lineage>
</organism>
<dbReference type="InterPro" id="IPR036116">
    <property type="entry name" value="FN3_sf"/>
</dbReference>
<dbReference type="InterPro" id="IPR003961">
    <property type="entry name" value="FN3_dom"/>
</dbReference>
<feature type="region of interest" description="Disordered" evidence="1">
    <location>
        <begin position="557"/>
        <end position="628"/>
    </location>
</feature>
<proteinExistence type="predicted"/>
<feature type="domain" description="Fibronectin type-III" evidence="3">
    <location>
        <begin position="311"/>
        <end position="394"/>
    </location>
</feature>
<protein>
    <recommendedName>
        <fullName evidence="3">Fibronectin type-III domain-containing protein</fullName>
    </recommendedName>
</protein>
<feature type="chain" id="PRO_5013367401" description="Fibronectin type-III domain-containing protein" evidence="2">
    <location>
        <begin position="24"/>
        <end position="660"/>
    </location>
</feature>
<dbReference type="SUPFAM" id="SSF49265">
    <property type="entry name" value="Fibronectin type III"/>
    <property type="match status" value="1"/>
</dbReference>